<dbReference type="InterPro" id="IPR007710">
    <property type="entry name" value="Nucleoside_deoxyribTrfase"/>
</dbReference>
<accession>A0A1F5SNR1</accession>
<evidence type="ECO:0008006" key="4">
    <source>
        <dbReference type="Google" id="ProtNLM"/>
    </source>
</evidence>
<reference evidence="2 3" key="1">
    <citation type="journal article" date="2016" name="Nat. Commun.">
        <title>Thousands of microbial genomes shed light on interconnected biogeochemical processes in an aquifer system.</title>
        <authorList>
            <person name="Anantharaman K."/>
            <person name="Brown C.T."/>
            <person name="Hug L.A."/>
            <person name="Sharon I."/>
            <person name="Castelle C.J."/>
            <person name="Probst A.J."/>
            <person name="Thomas B.C."/>
            <person name="Singh A."/>
            <person name="Wilkins M.J."/>
            <person name="Karaoz U."/>
            <person name="Brodie E.L."/>
            <person name="Williams K.H."/>
            <person name="Hubbard S.S."/>
            <person name="Banfield J.F."/>
        </authorList>
    </citation>
    <scope>NUCLEOTIDE SEQUENCE [LARGE SCALE GENOMIC DNA]</scope>
</reference>
<organism evidence="2 3">
    <name type="scientific">Candidatus Falkowbacteria bacterium RIFOXYA2_FULL_47_19</name>
    <dbReference type="NCBI Taxonomy" id="1797994"/>
    <lineage>
        <taxon>Bacteria</taxon>
        <taxon>Candidatus Falkowiibacteriota</taxon>
    </lineage>
</organism>
<name>A0A1F5SNR1_9BACT</name>
<dbReference type="Proteomes" id="UP000178367">
    <property type="component" value="Unassembled WGS sequence"/>
</dbReference>
<proteinExistence type="predicted"/>
<dbReference type="Pfam" id="PF05014">
    <property type="entry name" value="Nuc_deoxyrib_tr"/>
    <property type="match status" value="1"/>
</dbReference>
<protein>
    <recommendedName>
        <fullName evidence="4">Nucleoside 2-deoxyribosyltransferase</fullName>
    </recommendedName>
</protein>
<dbReference type="SUPFAM" id="SSF52309">
    <property type="entry name" value="N-(deoxy)ribosyltransferase-like"/>
    <property type="match status" value="1"/>
</dbReference>
<evidence type="ECO:0000256" key="1">
    <source>
        <dbReference type="SAM" id="MobiDB-lite"/>
    </source>
</evidence>
<gene>
    <name evidence="2" type="ORF">A2227_06800</name>
</gene>
<dbReference type="AlphaFoldDB" id="A0A1F5SNR1"/>
<comment type="caution">
    <text evidence="2">The sequence shown here is derived from an EMBL/GenBank/DDBJ whole genome shotgun (WGS) entry which is preliminary data.</text>
</comment>
<sequence>MLLYFAGPLFNQAEKEFNKKLARKIEVLGVEVFLPQRDGAEKNKPPFDKMSPDERRKAMFKLDRDKILSADIFLFVLDGRVPDEGACAELGIAYADKYLKNGKGLIVGLMTDARAAFTGAKLNPMLLGALDIVVESEYELIDCLKSYIFNINGNKSQEYPNGQKLPPKADQPRAETPIS</sequence>
<dbReference type="STRING" id="1797994.A2227_06800"/>
<evidence type="ECO:0000313" key="2">
    <source>
        <dbReference type="EMBL" id="OGF28176.1"/>
    </source>
</evidence>
<feature type="region of interest" description="Disordered" evidence="1">
    <location>
        <begin position="158"/>
        <end position="179"/>
    </location>
</feature>
<evidence type="ECO:0000313" key="3">
    <source>
        <dbReference type="Proteomes" id="UP000178367"/>
    </source>
</evidence>
<dbReference type="EMBL" id="MFGB01000002">
    <property type="protein sequence ID" value="OGF28176.1"/>
    <property type="molecule type" value="Genomic_DNA"/>
</dbReference>
<dbReference type="Gene3D" id="3.40.50.450">
    <property type="match status" value="1"/>
</dbReference>